<dbReference type="InterPro" id="IPR024109">
    <property type="entry name" value="Trp-tRNA-ligase_bac-type"/>
</dbReference>
<dbReference type="EMBL" id="CP046147">
    <property type="protein sequence ID" value="WFG40508.1"/>
    <property type="molecule type" value="Genomic_DNA"/>
</dbReference>
<keyword evidence="12" id="KW-1185">Reference proteome</keyword>
<dbReference type="Pfam" id="PF00579">
    <property type="entry name" value="tRNA-synt_1b"/>
    <property type="match status" value="1"/>
</dbReference>
<dbReference type="Gene3D" id="1.10.240.10">
    <property type="entry name" value="Tyrosyl-Transfer RNA Synthetase"/>
    <property type="match status" value="1"/>
</dbReference>
<dbReference type="EMBL" id="WMBE01000004">
    <property type="protein sequence ID" value="MDG0867875.1"/>
    <property type="molecule type" value="Genomic_DNA"/>
</dbReference>
<dbReference type="HAMAP" id="MF_00140_B">
    <property type="entry name" value="Trp_tRNA_synth_B"/>
    <property type="match status" value="1"/>
</dbReference>
<dbReference type="PRINTS" id="PR01039">
    <property type="entry name" value="TRNASYNTHTRP"/>
</dbReference>
<dbReference type="GO" id="GO:0005524">
    <property type="term" value="F:ATP binding"/>
    <property type="evidence" value="ECO:0007669"/>
    <property type="project" value="UniProtKB-UniRule"/>
</dbReference>
<feature type="short sequence motif" description="'HIGH' region" evidence="8">
    <location>
        <begin position="19"/>
        <end position="27"/>
    </location>
</feature>
<comment type="similarity">
    <text evidence="1 8 9">Belongs to the class-I aminoacyl-tRNA synthetase family.</text>
</comment>
<dbReference type="GO" id="GO:0005829">
    <property type="term" value="C:cytosol"/>
    <property type="evidence" value="ECO:0007669"/>
    <property type="project" value="TreeGrafter"/>
</dbReference>
<keyword evidence="2 8" id="KW-0436">Ligase</keyword>
<keyword evidence="8" id="KW-0963">Cytoplasm</keyword>
<reference evidence="12 13" key="1">
    <citation type="submission" date="2019-11" db="EMBL/GenBank/DDBJ databases">
        <authorList>
            <person name="Cho J.-C."/>
        </authorList>
    </citation>
    <scope>NUCLEOTIDE SEQUENCE [LARGE SCALE GENOMIC DNA]</scope>
    <source>
        <strain evidence="11 12">JH1073</strain>
        <strain evidence="10 13">JH702</strain>
    </source>
</reference>
<reference evidence="11" key="2">
    <citation type="journal article" date="2023" name="Nat. Commun.">
        <title>Cultivation of marine bacteria of the SAR202 clade.</title>
        <authorList>
            <person name="Lim Y."/>
            <person name="Seo J.H."/>
            <person name="Giovannoni S.J."/>
            <person name="Kang I."/>
            <person name="Cho J.C."/>
        </authorList>
    </citation>
    <scope>NUCLEOTIDE SEQUENCE</scope>
    <source>
        <strain evidence="11">JH1073</strain>
    </source>
</reference>
<organism evidence="11 12">
    <name type="scientific">Candidatus Lucifugimonas marina</name>
    <dbReference type="NCBI Taxonomy" id="3038979"/>
    <lineage>
        <taxon>Bacteria</taxon>
        <taxon>Bacillati</taxon>
        <taxon>Chloroflexota</taxon>
        <taxon>Dehalococcoidia</taxon>
        <taxon>SAR202 cluster</taxon>
        <taxon>Candidatus Lucifugimonadales</taxon>
        <taxon>Candidatus Lucifugimonadaceae</taxon>
        <taxon>Candidatus Lucifugimonas</taxon>
    </lineage>
</organism>
<dbReference type="SUPFAM" id="SSF52374">
    <property type="entry name" value="Nucleotidylyl transferase"/>
    <property type="match status" value="1"/>
</dbReference>
<keyword evidence="3 8" id="KW-0547">Nucleotide-binding</keyword>
<comment type="subunit">
    <text evidence="8">Homodimer.</text>
</comment>
<feature type="binding site" evidence="8">
    <location>
        <begin position="26"/>
        <end position="27"/>
    </location>
    <ligand>
        <name>ATP</name>
        <dbReference type="ChEBI" id="CHEBI:30616"/>
    </ligand>
</feature>
<sequence length="343" mass="38660">MAASANSPAKKRILTGIRPTGALHLGHYVGALHNWIDLQDQYDCYFLIADYQALGDHFHEIDLIRDSVLQVTLDWLAVGLDPEKSSFVVQSYVPEFAELSMLLSFITPLGMLERNPTLKGELDDLAVEQRTVGFYNYPMSQVADILLPQAHLVPVGDDQLPHIEMTREVARKFNRMFKPVFPEADSLIGRVPRLSGTDGQGKMSKSKGNVIMLSDDEKTVTKKVRGMFTDPNRVRADTPGKVEGNPVFQYHDAFNPNTEQVDEFKARYRAGTVGDVEVKMALAEALNNFLDPIREKRAYYEANMNLVEEAIMDGVGRMRKVAAETMEQVRDAMRISSYTKNWK</sequence>
<dbReference type="Proteomes" id="UP001219901">
    <property type="component" value="Chromosome"/>
</dbReference>
<feature type="binding site" evidence="8">
    <location>
        <begin position="202"/>
        <end position="206"/>
    </location>
    <ligand>
        <name>ATP</name>
        <dbReference type="ChEBI" id="CHEBI:30616"/>
    </ligand>
</feature>
<dbReference type="AlphaFoldDB" id="A0AAJ6CTP1"/>
<evidence type="ECO:0000313" key="13">
    <source>
        <dbReference type="Proteomes" id="UP001321249"/>
    </source>
</evidence>
<dbReference type="PANTHER" id="PTHR43766:SF1">
    <property type="entry name" value="TRYPTOPHAN--TRNA LIGASE, MITOCHONDRIAL"/>
    <property type="match status" value="1"/>
</dbReference>
<dbReference type="PROSITE" id="PS00178">
    <property type="entry name" value="AA_TRNA_LIGASE_I"/>
    <property type="match status" value="1"/>
</dbReference>
<comment type="function">
    <text evidence="8">Catalyzes the attachment of tryptophan to tRNA(Trp).</text>
</comment>
<keyword evidence="4 8" id="KW-0067">ATP-binding</keyword>
<feature type="binding site" evidence="8">
    <location>
        <begin position="156"/>
        <end position="158"/>
    </location>
    <ligand>
        <name>ATP</name>
        <dbReference type="ChEBI" id="CHEBI:30616"/>
    </ligand>
</feature>
<evidence type="ECO:0000256" key="8">
    <source>
        <dbReference type="HAMAP-Rule" id="MF_00140"/>
    </source>
</evidence>
<dbReference type="Gene3D" id="3.40.50.620">
    <property type="entry name" value="HUPs"/>
    <property type="match status" value="1"/>
</dbReference>
<evidence type="ECO:0000313" key="12">
    <source>
        <dbReference type="Proteomes" id="UP001219901"/>
    </source>
</evidence>
<dbReference type="InterPro" id="IPR050203">
    <property type="entry name" value="Trp-tRNA_synthetase"/>
</dbReference>
<comment type="subcellular location">
    <subcellularLocation>
        <location evidence="8">Cytoplasm</location>
    </subcellularLocation>
</comment>
<evidence type="ECO:0000256" key="3">
    <source>
        <dbReference type="ARBA" id="ARBA00022741"/>
    </source>
</evidence>
<dbReference type="InterPro" id="IPR002305">
    <property type="entry name" value="aa-tRNA-synth_Ic"/>
</dbReference>
<evidence type="ECO:0000256" key="6">
    <source>
        <dbReference type="ARBA" id="ARBA00023146"/>
    </source>
</evidence>
<feature type="binding site" evidence="8">
    <location>
        <begin position="18"/>
        <end position="20"/>
    </location>
    <ligand>
        <name>ATP</name>
        <dbReference type="ChEBI" id="CHEBI:30616"/>
    </ligand>
</feature>
<proteinExistence type="inferred from homology"/>
<dbReference type="FunFam" id="1.10.240.10:FF:000005">
    <property type="entry name" value="Tryptophan--tRNA ligase"/>
    <property type="match status" value="1"/>
</dbReference>
<dbReference type="RefSeq" id="WP_342826675.1">
    <property type="nucleotide sequence ID" value="NZ_CP046146.1"/>
</dbReference>
<evidence type="ECO:0000256" key="4">
    <source>
        <dbReference type="ARBA" id="ARBA00022840"/>
    </source>
</evidence>
<dbReference type="InterPro" id="IPR001412">
    <property type="entry name" value="aa-tRNA-synth_I_CS"/>
</dbReference>
<name>A0AAJ6CTP1_9CHLR</name>
<evidence type="ECO:0000313" key="11">
    <source>
        <dbReference type="EMBL" id="WFG40508.1"/>
    </source>
</evidence>
<keyword evidence="6 8" id="KW-0030">Aminoacyl-tRNA synthetase</keyword>
<evidence type="ECO:0000256" key="5">
    <source>
        <dbReference type="ARBA" id="ARBA00022917"/>
    </source>
</evidence>
<protein>
    <recommendedName>
        <fullName evidence="8">Tryptophan--tRNA ligase</fullName>
        <ecNumber evidence="8">6.1.1.2</ecNumber>
    </recommendedName>
    <alternativeName>
        <fullName evidence="8">Tryptophanyl-tRNA synthetase</fullName>
        <shortName evidence="8">TrpRS</shortName>
    </alternativeName>
</protein>
<reference evidence="12" key="3">
    <citation type="submission" date="2023-06" db="EMBL/GenBank/DDBJ databases">
        <title>Pangenomics reveal diversification of enzyme families and niche specialization in globally abundant SAR202 bacteria.</title>
        <authorList>
            <person name="Saw J.H.W."/>
        </authorList>
    </citation>
    <scope>NUCLEOTIDE SEQUENCE [LARGE SCALE GENOMIC DNA]</scope>
    <source>
        <strain evidence="12">JH1073</strain>
    </source>
</reference>
<evidence type="ECO:0000313" key="10">
    <source>
        <dbReference type="EMBL" id="MDG0867875.1"/>
    </source>
</evidence>
<dbReference type="GO" id="GO:0004830">
    <property type="term" value="F:tryptophan-tRNA ligase activity"/>
    <property type="evidence" value="ECO:0007669"/>
    <property type="project" value="UniProtKB-UniRule"/>
</dbReference>
<comment type="catalytic activity">
    <reaction evidence="7 8">
        <text>tRNA(Trp) + L-tryptophan + ATP = L-tryptophyl-tRNA(Trp) + AMP + diphosphate + H(+)</text>
        <dbReference type="Rhea" id="RHEA:24080"/>
        <dbReference type="Rhea" id="RHEA-COMP:9671"/>
        <dbReference type="Rhea" id="RHEA-COMP:9705"/>
        <dbReference type="ChEBI" id="CHEBI:15378"/>
        <dbReference type="ChEBI" id="CHEBI:30616"/>
        <dbReference type="ChEBI" id="CHEBI:33019"/>
        <dbReference type="ChEBI" id="CHEBI:57912"/>
        <dbReference type="ChEBI" id="CHEBI:78442"/>
        <dbReference type="ChEBI" id="CHEBI:78535"/>
        <dbReference type="ChEBI" id="CHEBI:456215"/>
        <dbReference type="EC" id="6.1.1.2"/>
    </reaction>
</comment>
<evidence type="ECO:0000256" key="9">
    <source>
        <dbReference type="RuleBase" id="RU363036"/>
    </source>
</evidence>
<accession>A0AAJ6CTP1</accession>
<dbReference type="NCBIfam" id="TIGR00233">
    <property type="entry name" value="trpS"/>
    <property type="match status" value="1"/>
</dbReference>
<evidence type="ECO:0000256" key="2">
    <source>
        <dbReference type="ARBA" id="ARBA00022598"/>
    </source>
</evidence>
<feature type="binding site" evidence="8">
    <location>
        <position position="144"/>
    </location>
    <ligand>
        <name>L-tryptophan</name>
        <dbReference type="ChEBI" id="CHEBI:57912"/>
    </ligand>
</feature>
<evidence type="ECO:0000256" key="1">
    <source>
        <dbReference type="ARBA" id="ARBA00005594"/>
    </source>
</evidence>
<evidence type="ECO:0000256" key="7">
    <source>
        <dbReference type="ARBA" id="ARBA00049929"/>
    </source>
</evidence>
<dbReference type="CDD" id="cd00806">
    <property type="entry name" value="TrpRS_core"/>
    <property type="match status" value="1"/>
</dbReference>
<dbReference type="PANTHER" id="PTHR43766">
    <property type="entry name" value="TRYPTOPHAN--TRNA LIGASE, MITOCHONDRIAL"/>
    <property type="match status" value="1"/>
</dbReference>
<gene>
    <name evidence="8 11" type="primary">trpS</name>
    <name evidence="10" type="ORF">GKO46_12440</name>
    <name evidence="11" type="ORF">GKO48_13165</name>
</gene>
<dbReference type="InterPro" id="IPR002306">
    <property type="entry name" value="Trp-tRNA-ligase"/>
</dbReference>
<feature type="short sequence motif" description="'KMSKS' region" evidence="8">
    <location>
        <begin position="202"/>
        <end position="206"/>
    </location>
</feature>
<dbReference type="Proteomes" id="UP001321249">
    <property type="component" value="Unassembled WGS sequence"/>
</dbReference>
<dbReference type="EC" id="6.1.1.2" evidence="8"/>
<keyword evidence="5 8" id="KW-0648">Protein biosynthesis</keyword>
<dbReference type="GO" id="GO:0006436">
    <property type="term" value="P:tryptophanyl-tRNA aminoacylation"/>
    <property type="evidence" value="ECO:0007669"/>
    <property type="project" value="UniProtKB-UniRule"/>
</dbReference>
<dbReference type="InterPro" id="IPR014729">
    <property type="entry name" value="Rossmann-like_a/b/a_fold"/>
</dbReference>
<feature type="binding site" evidence="8">
    <location>
        <position position="194"/>
    </location>
    <ligand>
        <name>ATP</name>
        <dbReference type="ChEBI" id="CHEBI:30616"/>
    </ligand>
</feature>